<reference evidence="2" key="1">
    <citation type="submission" date="2023-07" db="EMBL/GenBank/DDBJ databases">
        <title>A collection of bacterial strains from the Burkholderia cepacia Research Laboratory and Repository.</title>
        <authorList>
            <person name="Lipuma J."/>
            <person name="Spilker T."/>
            <person name="Caverly L."/>
        </authorList>
    </citation>
    <scope>NUCLEOTIDE SEQUENCE</scope>
    <source>
        <strain evidence="2">AU42020</strain>
    </source>
</reference>
<gene>
    <name evidence="2" type="ORF">QZM52_25875</name>
</gene>
<dbReference type="RefSeq" id="WP_301756795.1">
    <property type="nucleotide sequence ID" value="NZ_JAUJSQ010000011.1"/>
</dbReference>
<proteinExistence type="predicted"/>
<protein>
    <submittedName>
        <fullName evidence="2">Uncharacterized protein</fullName>
    </submittedName>
</protein>
<feature type="region of interest" description="Disordered" evidence="1">
    <location>
        <begin position="396"/>
        <end position="431"/>
    </location>
</feature>
<evidence type="ECO:0000256" key="1">
    <source>
        <dbReference type="SAM" id="MobiDB-lite"/>
    </source>
</evidence>
<feature type="compositionally biased region" description="Polar residues" evidence="1">
    <location>
        <begin position="518"/>
        <end position="531"/>
    </location>
</feature>
<feature type="compositionally biased region" description="Basic and acidic residues" evidence="1">
    <location>
        <begin position="637"/>
        <end position="659"/>
    </location>
</feature>
<dbReference type="Proteomes" id="UP001171606">
    <property type="component" value="Unassembled WGS sequence"/>
</dbReference>
<feature type="compositionally biased region" description="Basic and acidic residues" evidence="1">
    <location>
        <begin position="399"/>
        <end position="413"/>
    </location>
</feature>
<feature type="compositionally biased region" description="Acidic residues" evidence="1">
    <location>
        <begin position="485"/>
        <end position="495"/>
    </location>
</feature>
<feature type="compositionally biased region" description="Basic and acidic residues" evidence="1">
    <location>
        <begin position="328"/>
        <end position="344"/>
    </location>
</feature>
<feature type="region of interest" description="Disordered" evidence="1">
    <location>
        <begin position="44"/>
        <end position="69"/>
    </location>
</feature>
<dbReference type="EMBL" id="JAUJSQ010000011">
    <property type="protein sequence ID" value="MDN7934710.1"/>
    <property type="molecule type" value="Genomic_DNA"/>
</dbReference>
<keyword evidence="3" id="KW-1185">Reference proteome</keyword>
<evidence type="ECO:0000313" key="2">
    <source>
        <dbReference type="EMBL" id="MDN7934710.1"/>
    </source>
</evidence>
<comment type="caution">
    <text evidence="2">The sequence shown here is derived from an EMBL/GenBank/DDBJ whole genome shotgun (WGS) entry which is preliminary data.</text>
</comment>
<organism evidence="2 3">
    <name type="scientific">Burkholderia metallica</name>
    <dbReference type="NCBI Taxonomy" id="488729"/>
    <lineage>
        <taxon>Bacteria</taxon>
        <taxon>Pseudomonadati</taxon>
        <taxon>Pseudomonadota</taxon>
        <taxon>Betaproteobacteria</taxon>
        <taxon>Burkholderiales</taxon>
        <taxon>Burkholderiaceae</taxon>
        <taxon>Burkholderia</taxon>
        <taxon>Burkholderia cepacia complex</taxon>
    </lineage>
</organism>
<accession>A0ABT8PHW5</accession>
<feature type="region of interest" description="Disordered" evidence="1">
    <location>
        <begin position="624"/>
        <end position="677"/>
    </location>
</feature>
<dbReference type="InterPro" id="IPR023225">
    <property type="entry name" value="SipA_chaperone-bd"/>
</dbReference>
<dbReference type="Gene3D" id="1.10.4150.10">
    <property type="entry name" value="SipA N-terminal domain-like"/>
    <property type="match status" value="1"/>
</dbReference>
<evidence type="ECO:0000313" key="3">
    <source>
        <dbReference type="Proteomes" id="UP001171606"/>
    </source>
</evidence>
<feature type="region of interest" description="Disordered" evidence="1">
    <location>
        <begin position="328"/>
        <end position="372"/>
    </location>
</feature>
<feature type="region of interest" description="Disordered" evidence="1">
    <location>
        <begin position="480"/>
        <end position="553"/>
    </location>
</feature>
<sequence>MPEISLATPRMAVHDAMIGASRHDTEPSLGFSDRVTGVNSDVTGYGSRRGRSAEHIASSRADSSGDRTVSARAGGQLAFEDRRRIAGDLVIERTAELAKHRIVNGRVDRSSTLSAREIVALQPVYSPFELKGKAAEQALNALTGGNAEVRQSIESSLIAPAARRRLQNIATMLDVARRSGAPTRDCDGLAKEVRDLVLKKGLGANSPFVGYNGKANGSTRLAQLEDKISKLVTKEAFRTEVDRTVARVAAAQADYVEARLGARLSPSQRQAVIDNGGIMSERAKSALKSVLANWNEDSGMNRVFLLEILLDAERLQRALSVPMHEPAAHDVTDAGGEHPARMPDDGASPLPEAQVPETDGRDGGMRNGATSPYGPYNKNVFAPTINVICGGASDGGQHVGKDDGETPHVREQDTNAVVTGRTVDPPPSTKADEAVERFDAESIIDHEPEREDARSIVTCHGESEGSEDCDDIFESLFGSRADDAYGGDEMDDSAEPNEGPDTKAGANSERDYGFGSNGMPTSVGTQTTSADLQRREVGTQTEPVNPPIAHPQTTTAPTLAATVKLVRTRPATFEAVSGTPYARLSSGFADPLRPRAGLDLRVGYALKNIGSYLKQMDRGETAEGFGAKRSSFSAPKSPERVRDDGASNNRVEAEVEHAVSHGSKHGANGSQSKEDRHGEVVGSYLNSGTLNIISTRNTRAVDLFPRKEGGQSAPRIPVKDGYAHKHVGSYLDKQFDKVVTTEGAQALSKHWRY</sequence>
<name>A0ABT8PHW5_9BURK</name>